<sequence length="54" mass="6122">MIQEIIVGIIMVIVIYIAFKKMYESFKNAESGTCSSCTHKSSCNIYSEKNVIKK</sequence>
<evidence type="ECO:0000256" key="1">
    <source>
        <dbReference type="SAM" id="Phobius"/>
    </source>
</evidence>
<organism evidence="2 3">
    <name type="scientific">Haliovirga abyssi</name>
    <dbReference type="NCBI Taxonomy" id="2996794"/>
    <lineage>
        <taxon>Bacteria</taxon>
        <taxon>Fusobacteriati</taxon>
        <taxon>Fusobacteriota</taxon>
        <taxon>Fusobacteriia</taxon>
        <taxon>Fusobacteriales</taxon>
        <taxon>Haliovirgaceae</taxon>
        <taxon>Haliovirga</taxon>
    </lineage>
</organism>
<evidence type="ECO:0000313" key="2">
    <source>
        <dbReference type="EMBL" id="BDU50373.1"/>
    </source>
</evidence>
<feature type="transmembrane region" description="Helical" evidence="1">
    <location>
        <begin position="6"/>
        <end position="23"/>
    </location>
</feature>
<keyword evidence="1" id="KW-0472">Membrane</keyword>
<keyword evidence="1" id="KW-0812">Transmembrane</keyword>
<dbReference type="Proteomes" id="UP001321582">
    <property type="component" value="Chromosome"/>
</dbReference>
<dbReference type="EMBL" id="AP027059">
    <property type="protein sequence ID" value="BDU50373.1"/>
    <property type="molecule type" value="Genomic_DNA"/>
</dbReference>
<dbReference type="AlphaFoldDB" id="A0AAU9D735"/>
<dbReference type="KEGG" id="haby:HLVA_09420"/>
<protein>
    <recommendedName>
        <fullName evidence="4">FeoB-associated Cys-rich membrane protein</fullName>
    </recommendedName>
</protein>
<gene>
    <name evidence="2" type="ORF">HLVA_09420</name>
</gene>
<keyword evidence="3" id="KW-1185">Reference proteome</keyword>
<accession>A0AAU9D735</accession>
<keyword evidence="1" id="KW-1133">Transmembrane helix</keyword>
<evidence type="ECO:0000313" key="3">
    <source>
        <dbReference type="Proteomes" id="UP001321582"/>
    </source>
</evidence>
<reference evidence="2 3" key="1">
    <citation type="submission" date="2022-11" db="EMBL/GenBank/DDBJ databases">
        <title>Haliovirga abyssi gen. nov., sp. nov., a mesophilic fermentative bacterium isolated from the Iheya North hydrothermal field and the proposal of Haliovirgaceae fam. nov.</title>
        <authorList>
            <person name="Miyazaki U."/>
            <person name="Tame A."/>
            <person name="Miyazaki J."/>
            <person name="Takai K."/>
            <person name="Sawayama S."/>
            <person name="Kitajima M."/>
            <person name="Okamoto A."/>
            <person name="Nakagawa S."/>
        </authorList>
    </citation>
    <scope>NUCLEOTIDE SEQUENCE [LARGE SCALE GENOMIC DNA]</scope>
    <source>
        <strain evidence="2 3">IC12</strain>
    </source>
</reference>
<proteinExistence type="predicted"/>
<dbReference type="RefSeq" id="WP_307905305.1">
    <property type="nucleotide sequence ID" value="NZ_AP027059.1"/>
</dbReference>
<evidence type="ECO:0008006" key="4">
    <source>
        <dbReference type="Google" id="ProtNLM"/>
    </source>
</evidence>
<name>A0AAU9D735_9FUSO</name>
<dbReference type="Pfam" id="PF12669">
    <property type="entry name" value="FeoB_associated"/>
    <property type="match status" value="1"/>
</dbReference>